<dbReference type="InterPro" id="IPR028974">
    <property type="entry name" value="TSP_type-3_rpt"/>
</dbReference>
<dbReference type="Proteomes" id="UP001152518">
    <property type="component" value="Unassembled WGS sequence"/>
</dbReference>
<keyword evidence="2" id="KW-0626">Porin</keyword>
<dbReference type="GO" id="GO:0046930">
    <property type="term" value="C:pore complex"/>
    <property type="evidence" value="ECO:0007669"/>
    <property type="project" value="UniProtKB-KW"/>
</dbReference>
<comment type="similarity">
    <text evidence="1">Belongs to the outer membrane OOP (TC 1.B.6) superfamily. OmpA family.</text>
</comment>
<dbReference type="Gene3D" id="2.40.160.20">
    <property type="match status" value="1"/>
</dbReference>
<reference evidence="5" key="1">
    <citation type="journal article" date="2019" name="Int J Environ Res Public Health">
        <title>Characterization of Chromosome-Mediated BlaOXA-894 in Shewanella xiamenensis Isolated from Pig Wastewater.</title>
        <authorList>
            <person name="Zou H."/>
            <person name="Zhou Z."/>
            <person name="Xia H."/>
            <person name="Zhao Q."/>
            <person name="Li X."/>
        </authorList>
    </citation>
    <scope>NUCLEOTIDE SEQUENCE</scope>
    <source>
        <strain evidence="5">2015oxa</strain>
    </source>
</reference>
<protein>
    <recommendedName>
        <fullName evidence="4">Outer membrane protein OmpA-like transmembrane domain-containing protein</fullName>
    </recommendedName>
</protein>
<keyword evidence="2" id="KW-0812">Transmembrane</keyword>
<dbReference type="InterPro" id="IPR011250">
    <property type="entry name" value="OMP/PagP_B-barrel"/>
</dbReference>
<keyword evidence="2" id="KW-0406">Ion transport</keyword>
<organism evidence="5">
    <name type="scientific">Shewanella xiamenensis</name>
    <dbReference type="NCBI Taxonomy" id="332186"/>
    <lineage>
        <taxon>Bacteria</taxon>
        <taxon>Pseudomonadati</taxon>
        <taxon>Pseudomonadota</taxon>
        <taxon>Gammaproteobacteria</taxon>
        <taxon>Alteromonadales</taxon>
        <taxon>Shewanellaceae</taxon>
        <taxon>Shewanella</taxon>
    </lineage>
</organism>
<reference evidence="5" key="2">
    <citation type="submission" date="2019-04" db="EMBL/GenBank/DDBJ databases">
        <authorList>
            <person name="Zou H."/>
        </authorList>
    </citation>
    <scope>NUCLEOTIDE SEQUENCE</scope>
    <source>
        <strain evidence="5">2015oxa</strain>
    </source>
</reference>
<evidence type="ECO:0000256" key="1">
    <source>
        <dbReference type="ARBA" id="ARBA00005710"/>
    </source>
</evidence>
<evidence type="ECO:0000256" key="3">
    <source>
        <dbReference type="SAM" id="MobiDB-lite"/>
    </source>
</evidence>
<dbReference type="RefSeq" id="WP_279255731.1">
    <property type="nucleotide sequence ID" value="NZ_SUNE01000021.1"/>
</dbReference>
<dbReference type="Gene3D" id="4.10.1080.10">
    <property type="entry name" value="TSP type-3 repeat"/>
    <property type="match status" value="4"/>
</dbReference>
<dbReference type="InterPro" id="IPR000498">
    <property type="entry name" value="OmpA-like_TM_dom"/>
</dbReference>
<dbReference type="GO" id="GO:0015288">
    <property type="term" value="F:porin activity"/>
    <property type="evidence" value="ECO:0007669"/>
    <property type="project" value="UniProtKB-KW"/>
</dbReference>
<dbReference type="NCBIfam" id="NF041766">
    <property type="entry name" value="choice_anch_U"/>
    <property type="match status" value="1"/>
</dbReference>
<dbReference type="SUPFAM" id="SSF103647">
    <property type="entry name" value="TSP type-3 repeat"/>
    <property type="match status" value="4"/>
</dbReference>
<evidence type="ECO:0000259" key="4">
    <source>
        <dbReference type="Pfam" id="PF01389"/>
    </source>
</evidence>
<accession>A0AAW6R101</accession>
<dbReference type="EMBL" id="SUNE01000021">
    <property type="protein sequence ID" value="MDG5901974.1"/>
    <property type="molecule type" value="Genomic_DNA"/>
</dbReference>
<dbReference type="GO" id="GO:0009279">
    <property type="term" value="C:cell outer membrane"/>
    <property type="evidence" value="ECO:0007669"/>
    <property type="project" value="InterPro"/>
</dbReference>
<feature type="compositionally biased region" description="Basic and acidic residues" evidence="3">
    <location>
        <begin position="1086"/>
        <end position="1102"/>
    </location>
</feature>
<name>A0AAW6R101_9GAMM</name>
<evidence type="ECO:0000256" key="2">
    <source>
        <dbReference type="ARBA" id="ARBA00023114"/>
    </source>
</evidence>
<evidence type="ECO:0000313" key="5">
    <source>
        <dbReference type="EMBL" id="MDG5901974.1"/>
    </source>
</evidence>
<comment type="caution">
    <text evidence="5">The sequence shown here is derived from an EMBL/GenBank/DDBJ whole genome shotgun (WGS) entry which is preliminary data.</text>
</comment>
<dbReference type="SUPFAM" id="SSF141072">
    <property type="entry name" value="CalX-like"/>
    <property type="match status" value="1"/>
</dbReference>
<dbReference type="Pfam" id="PF01389">
    <property type="entry name" value="OmpA_membrane"/>
    <property type="match status" value="1"/>
</dbReference>
<feature type="region of interest" description="Disordered" evidence="3">
    <location>
        <begin position="1086"/>
        <end position="1112"/>
    </location>
</feature>
<dbReference type="GO" id="GO:0005509">
    <property type="term" value="F:calcium ion binding"/>
    <property type="evidence" value="ECO:0007669"/>
    <property type="project" value="InterPro"/>
</dbReference>
<dbReference type="SUPFAM" id="SSF56925">
    <property type="entry name" value="OMPA-like"/>
    <property type="match status" value="1"/>
</dbReference>
<gene>
    <name evidence="5" type="ORF">E2650_19175</name>
</gene>
<feature type="domain" description="Outer membrane protein OmpA-like transmembrane" evidence="4">
    <location>
        <begin position="1347"/>
        <end position="1513"/>
    </location>
</feature>
<feature type="compositionally biased region" description="Basic and acidic residues" evidence="3">
    <location>
        <begin position="767"/>
        <end position="780"/>
    </location>
</feature>
<sequence>MLGSPAIYAAEVLDSGQIRFGTGAENSVNTNGNLQQPFYFDQTANQWYQLTFSNYPLDSAIGVGGDGTNEWNNAGTIVTNPVLTNQALDYSGFTKYNGDKGYGTIVSVGTFSIDGLELEYKTSYTLPQNSAFINITTQITNRSTVNATNLRMWVGTRDDYVGRLDSPQKTRGNLVNGVFTQLAATSEKGKALQIIGGNSGVLFFSPSTKANVVQQRCCQFENVINQDPATSAIDATNDGSYAFYVRMADLRPGQSESFTWHYAAGKTSELANIAKNVAQAAAITKITVENNTIQLQNIDFVDINGTTLAKIKIESLPTNGSLTLNGTAVTVNQEIISADFDNLIYTPNADFFGQDRFSWQAFVDNAYINAPSSMDITVEEDTDNDGIGNNVDPDDDGDGVNDAQDVFPLDPSEWVDTDNDGIGNNADTDDDNDGVIDAQDAFPLDPNESVDTDKDGIGNNADPDDDNDGVNDAQDIFPIDSTEWVDTDNDGIGNNADPDDDNDGVKDAQDAFPLDPAESIDTDKDGIGNNADPDDDNDGVNDAQDAFPLDPNESVDTDKDGIGNNADPDDDNDGVVDTQDAFPLDPNESVDTDKDGIGNNADPDDDNDGVNDAQDAFPLDPNESVDTDKDGIGNNADPDDDNDGFNDAQDTFPLDPTEWVDTDNDGIGNNADPDDDNDGVNDAQDAFPLDPNESVDTDKDGIGNNADPDDDGDSVNDAQDAFPLDPNESVDTDKDGIGNNADADDDNDGMPDAWELENGLNPLDATDANKDLDQDGRSNLDEFLQNSNPQKDDVAPVVNVPANVSLNATTLFTKVDAKLLQTQGMVTASDASNEACCAVTPVGMIEEGLMLRPGRHIITWKAQDAAGNIGSAEQIVDIYPTISFGKDATVSEGRDSRFKVVLNGDSPTYPVVVDYTVGGSADSEDHNLSSGSVIIESGVEAQVPFSILADQVKEAEELIELSFVGEQNWGVKNTHKTRIVETNVAPELTLIAKQNHQQVTSIAKDAGLVELALSILDDNSKHDIRWLLPEGVTADINETKQLLSFDPSQIKTNMLSLSATVTDNGSPAQTAEINILLKVLATTPELAERDTDSDGLSDREEGLTDTDQDGIPDYLDNIDETHLLPERGLSTNAYIIEADAGVKLTLGQVSMSSAFDGAEVTPNDFSISKLTVDDVPNKGGYFDFIVSNLPEMGQSVNVVLPQREAIPSRAVYRKYVEGKGWFNFVEDTNNHLSSAKGEPGYCPAPGSDAFKPGLTEGDWCVQLTIKDGGPNDSDSKVNGTVKDPGGIGQPIMHEVEVTTNGSGSMGLGMVLLMGFMAGVRRFGHRITGLLALLGLSFGANAVEFNADNLYLQLGAGQGHSSVERSDIAAELTKISDTIKVTDFDDTSKSYWFELGYKIHPNWGIELGYVDLGNVSVSFTGQVDQLEVESYLDKVSLSHPDSASGASIGASYFYPLMDKLVLSGRAGAFFWEGDYSTLLKIKEGTFSYQHQSQNGTDLYVGMGLDYLPAEHWAIGLALRSYRLDGYHTDVVALSVGFDF</sequence>
<dbReference type="InterPro" id="IPR038081">
    <property type="entry name" value="CalX-like_sf"/>
</dbReference>
<feature type="region of interest" description="Disordered" evidence="3">
    <location>
        <begin position="378"/>
        <end position="781"/>
    </location>
</feature>
<proteinExistence type="inferred from homology"/>
<keyword evidence="2" id="KW-0813">Transport</keyword>
<dbReference type="PANTHER" id="PTHR10199">
    <property type="entry name" value="THROMBOSPONDIN"/>
    <property type="match status" value="1"/>
</dbReference>
<dbReference type="InterPro" id="IPR053784">
    <property type="entry name" value="Choice_anch_U_dom"/>
</dbReference>